<dbReference type="STRING" id="29655.A0A0K9P958"/>
<evidence type="ECO:0000256" key="3">
    <source>
        <dbReference type="SAM" id="MobiDB-lite"/>
    </source>
</evidence>
<keyword evidence="1" id="KW-0902">Two-component regulatory system</keyword>
<evidence type="ECO:0000313" key="6">
    <source>
        <dbReference type="Proteomes" id="UP000036987"/>
    </source>
</evidence>
<dbReference type="Pfam" id="PF00072">
    <property type="entry name" value="Response_reg"/>
    <property type="match status" value="1"/>
</dbReference>
<name>A0A0K9P958_ZOSMR</name>
<dbReference type="PANTHER" id="PTHR43874">
    <property type="entry name" value="TWO-COMPONENT RESPONSE REGULATOR"/>
    <property type="match status" value="1"/>
</dbReference>
<feature type="region of interest" description="Disordered" evidence="3">
    <location>
        <begin position="144"/>
        <end position="200"/>
    </location>
</feature>
<dbReference type="PANTHER" id="PTHR43874:SF85">
    <property type="entry name" value="TWO-COMPONENT RESPONSE REGULATOR ORR2"/>
    <property type="match status" value="1"/>
</dbReference>
<accession>A0A0K9P958</accession>
<dbReference type="GO" id="GO:0000160">
    <property type="term" value="P:phosphorelay signal transduction system"/>
    <property type="evidence" value="ECO:0007669"/>
    <property type="project" value="UniProtKB-KW"/>
</dbReference>
<evidence type="ECO:0000256" key="2">
    <source>
        <dbReference type="PROSITE-ProRule" id="PRU00169"/>
    </source>
</evidence>
<protein>
    <submittedName>
        <fullName evidence="5">Response regulator 7</fullName>
    </submittedName>
</protein>
<organism evidence="5 6">
    <name type="scientific">Zostera marina</name>
    <name type="common">Eelgrass</name>
    <dbReference type="NCBI Taxonomy" id="29655"/>
    <lineage>
        <taxon>Eukaryota</taxon>
        <taxon>Viridiplantae</taxon>
        <taxon>Streptophyta</taxon>
        <taxon>Embryophyta</taxon>
        <taxon>Tracheophyta</taxon>
        <taxon>Spermatophyta</taxon>
        <taxon>Magnoliopsida</taxon>
        <taxon>Liliopsida</taxon>
        <taxon>Zosteraceae</taxon>
        <taxon>Zostera</taxon>
    </lineage>
</organism>
<dbReference type="EMBL" id="LFYR01001099">
    <property type="protein sequence ID" value="KMZ64787.1"/>
    <property type="molecule type" value="Genomic_DNA"/>
</dbReference>
<dbReference type="OMA" id="RITRCEA"/>
<dbReference type="Gene3D" id="3.40.50.2300">
    <property type="match status" value="1"/>
</dbReference>
<evidence type="ECO:0000259" key="4">
    <source>
        <dbReference type="PROSITE" id="PS50110"/>
    </source>
</evidence>
<feature type="domain" description="Response regulatory" evidence="4">
    <location>
        <begin position="10"/>
        <end position="145"/>
    </location>
</feature>
<feature type="modified residue" description="4-aspartylphosphate" evidence="2">
    <location>
        <position position="78"/>
    </location>
</feature>
<keyword evidence="2" id="KW-0597">Phosphoprotein</keyword>
<dbReference type="InterPro" id="IPR011006">
    <property type="entry name" value="CheY-like_superfamily"/>
</dbReference>
<dbReference type="GO" id="GO:0009736">
    <property type="term" value="P:cytokinin-activated signaling pathway"/>
    <property type="evidence" value="ECO:0007669"/>
    <property type="project" value="InterPro"/>
</dbReference>
<dbReference type="SMART" id="SM00448">
    <property type="entry name" value="REC"/>
    <property type="match status" value="1"/>
</dbReference>
<evidence type="ECO:0000313" key="5">
    <source>
        <dbReference type="EMBL" id="KMZ64787.1"/>
    </source>
</evidence>
<dbReference type="Proteomes" id="UP000036987">
    <property type="component" value="Unassembled WGS sequence"/>
</dbReference>
<gene>
    <name evidence="5" type="ORF">ZOSMA_34G00660</name>
</gene>
<dbReference type="OrthoDB" id="60033at2759"/>
<evidence type="ECO:0000256" key="1">
    <source>
        <dbReference type="ARBA" id="ARBA00023012"/>
    </source>
</evidence>
<sequence length="200" mass="22044">MEEERRRVVRVLVVDDSIVDRKIVEKLLKNADGNFEVIVVDSGKKAMEVLGLLTKEENSSKSGTSDDGHNKIDIILTDYCMPGMSGYDLLKAVKGSDCLKSIPIVIMSSENDPRRITRCEASGAEEFISKPLKTADIIRLKTYVRPPPEEGPDASYSASAVASMENPKSAGTKRKRSIEEDMNGSSDRQSRPRLARVTVV</sequence>
<dbReference type="AlphaFoldDB" id="A0A0K9P958"/>
<dbReference type="InterPro" id="IPR045279">
    <property type="entry name" value="ARR-like"/>
</dbReference>
<dbReference type="SUPFAM" id="SSF52172">
    <property type="entry name" value="CheY-like"/>
    <property type="match status" value="1"/>
</dbReference>
<comment type="caution">
    <text evidence="5">The sequence shown here is derived from an EMBL/GenBank/DDBJ whole genome shotgun (WGS) entry which is preliminary data.</text>
</comment>
<reference evidence="6" key="1">
    <citation type="journal article" date="2016" name="Nature">
        <title>The genome of the seagrass Zostera marina reveals angiosperm adaptation to the sea.</title>
        <authorList>
            <person name="Olsen J.L."/>
            <person name="Rouze P."/>
            <person name="Verhelst B."/>
            <person name="Lin Y.-C."/>
            <person name="Bayer T."/>
            <person name="Collen J."/>
            <person name="Dattolo E."/>
            <person name="De Paoli E."/>
            <person name="Dittami S."/>
            <person name="Maumus F."/>
            <person name="Michel G."/>
            <person name="Kersting A."/>
            <person name="Lauritano C."/>
            <person name="Lohaus R."/>
            <person name="Toepel M."/>
            <person name="Tonon T."/>
            <person name="Vanneste K."/>
            <person name="Amirebrahimi M."/>
            <person name="Brakel J."/>
            <person name="Bostroem C."/>
            <person name="Chovatia M."/>
            <person name="Grimwood J."/>
            <person name="Jenkins J.W."/>
            <person name="Jueterbock A."/>
            <person name="Mraz A."/>
            <person name="Stam W.T."/>
            <person name="Tice H."/>
            <person name="Bornberg-Bauer E."/>
            <person name="Green P.J."/>
            <person name="Pearson G.A."/>
            <person name="Procaccini G."/>
            <person name="Duarte C.M."/>
            <person name="Schmutz J."/>
            <person name="Reusch T.B.H."/>
            <person name="Van de Peer Y."/>
        </authorList>
    </citation>
    <scope>NUCLEOTIDE SEQUENCE [LARGE SCALE GENOMIC DNA]</scope>
    <source>
        <strain evidence="6">cv. Finnish</strain>
    </source>
</reference>
<proteinExistence type="predicted"/>
<dbReference type="InterPro" id="IPR001789">
    <property type="entry name" value="Sig_transdc_resp-reg_receiver"/>
</dbReference>
<keyword evidence="6" id="KW-1185">Reference proteome</keyword>
<dbReference type="PROSITE" id="PS50110">
    <property type="entry name" value="RESPONSE_REGULATORY"/>
    <property type="match status" value="1"/>
</dbReference>